<feature type="region of interest" description="Disordered" evidence="9">
    <location>
        <begin position="214"/>
        <end position="254"/>
    </location>
</feature>
<dbReference type="OrthoDB" id="10263628at2759"/>
<dbReference type="Ensembl" id="ENSLCAT00010051178.1">
    <property type="protein sequence ID" value="ENSLCAP00010049909.1"/>
    <property type="gene ID" value="ENSLCAG00010023248.1"/>
</dbReference>
<dbReference type="AlphaFoldDB" id="A0A4W6FI46"/>
<feature type="region of interest" description="Disordered" evidence="9">
    <location>
        <begin position="81"/>
        <end position="116"/>
    </location>
</feature>
<dbReference type="GeneID" id="108881316"/>
<dbReference type="InParanoid" id="A0A4W6FI46"/>
<evidence type="ECO:0000256" key="2">
    <source>
        <dbReference type="ARBA" id="ARBA00011074"/>
    </source>
</evidence>
<dbReference type="EC" id="3.4.19.12" evidence="8"/>
<keyword evidence="12" id="KW-1185">Reference proteome</keyword>
<feature type="compositionally biased region" description="Low complexity" evidence="9">
    <location>
        <begin position="88"/>
        <end position="112"/>
    </location>
</feature>
<reference evidence="13" key="2">
    <citation type="submission" date="2025-04" db="UniProtKB">
        <authorList>
            <consortium name="RefSeq"/>
        </authorList>
    </citation>
    <scope>IDENTIFICATION</scope>
    <source>
        <tissue evidence="13">Brain</tissue>
    </source>
</reference>
<comment type="similarity">
    <text evidence="2 8">Belongs to the MINDY deubiquitinase family. FAM188 subfamily.</text>
</comment>
<dbReference type="Pfam" id="PF26038">
    <property type="entry name" value="Dimer_MINDY4_N"/>
    <property type="match status" value="1"/>
</dbReference>
<feature type="compositionally biased region" description="Basic and acidic residues" evidence="9">
    <location>
        <begin position="244"/>
        <end position="254"/>
    </location>
</feature>
<evidence type="ECO:0000256" key="7">
    <source>
        <dbReference type="ARBA" id="ARBA00037630"/>
    </source>
</evidence>
<dbReference type="CTD" id="84182"/>
<reference evidence="12" key="1">
    <citation type="submission" date="2015-09" db="EMBL/GenBank/DDBJ databases">
        <authorList>
            <person name="Sai Rama Sridatta P."/>
        </authorList>
    </citation>
    <scope>NUCLEOTIDE SEQUENCE [LARGE SCALE GENOMIC DNA]</scope>
</reference>
<name>A0A4W6FI46_LATCA</name>
<protein>
    <recommendedName>
        <fullName evidence="8">Ubiquitin carboxyl-terminal hydrolase MINDY</fullName>
        <ecNumber evidence="8">3.4.19.12</ecNumber>
    </recommendedName>
</protein>
<keyword evidence="6 8" id="KW-0788">Thiol protease</keyword>
<dbReference type="GO" id="GO:0006508">
    <property type="term" value="P:proteolysis"/>
    <property type="evidence" value="ECO:0007669"/>
    <property type="project" value="UniProtKB-KW"/>
</dbReference>
<dbReference type="KEGG" id="lcf:108881316"/>
<evidence type="ECO:0000256" key="4">
    <source>
        <dbReference type="ARBA" id="ARBA00022786"/>
    </source>
</evidence>
<accession>A0A4W6FI46</accession>
<dbReference type="GO" id="GO:1990380">
    <property type="term" value="F:K48-linked deubiquitinase activity"/>
    <property type="evidence" value="ECO:0007669"/>
    <property type="project" value="UniProtKB-UniRule"/>
</dbReference>
<dbReference type="GO" id="GO:0071108">
    <property type="term" value="P:protein K48-linked deubiquitination"/>
    <property type="evidence" value="ECO:0007669"/>
    <property type="project" value="InterPro"/>
</dbReference>
<dbReference type="PANTHER" id="PTHR12473:SF8">
    <property type="entry name" value="UBIQUITIN CARBOXYL-TERMINAL HYDROLASE MINDY-4-RELATED"/>
    <property type="match status" value="1"/>
</dbReference>
<evidence type="ECO:0000313" key="12">
    <source>
        <dbReference type="Proteomes" id="UP000314980"/>
    </source>
</evidence>
<dbReference type="PANTHER" id="PTHR12473">
    <property type="entry name" value="UBIQUITIN CARBOXYL-TERMINAL HYDROLASE MINDY-4-RELATED"/>
    <property type="match status" value="1"/>
</dbReference>
<evidence type="ECO:0000313" key="11">
    <source>
        <dbReference type="Ensembl" id="ENSLCAP00010049909.1"/>
    </source>
</evidence>
<dbReference type="RefSeq" id="XP_018528756.1">
    <property type="nucleotide sequence ID" value="XM_018673240.2"/>
</dbReference>
<dbReference type="InterPro" id="IPR059022">
    <property type="entry name" value="MINDY4_N"/>
</dbReference>
<keyword evidence="3 8" id="KW-0645">Protease</keyword>
<organism evidence="11 12">
    <name type="scientific">Lates calcarifer</name>
    <name type="common">Barramundi</name>
    <name type="synonym">Holocentrus calcarifer</name>
    <dbReference type="NCBI Taxonomy" id="8187"/>
    <lineage>
        <taxon>Eukaryota</taxon>
        <taxon>Metazoa</taxon>
        <taxon>Chordata</taxon>
        <taxon>Craniata</taxon>
        <taxon>Vertebrata</taxon>
        <taxon>Euteleostomi</taxon>
        <taxon>Actinopterygii</taxon>
        <taxon>Neopterygii</taxon>
        <taxon>Teleostei</taxon>
        <taxon>Neoteleostei</taxon>
        <taxon>Acanthomorphata</taxon>
        <taxon>Carangaria</taxon>
        <taxon>Carangaria incertae sedis</taxon>
        <taxon>Centropomidae</taxon>
        <taxon>Lates</taxon>
    </lineage>
</organism>
<dbReference type="Proteomes" id="UP000694890">
    <property type="component" value="Linkage group LG17"/>
</dbReference>
<evidence type="ECO:0000256" key="3">
    <source>
        <dbReference type="ARBA" id="ARBA00022670"/>
    </source>
</evidence>
<keyword evidence="5 8" id="KW-0378">Hydrolase</keyword>
<evidence type="ECO:0000259" key="10">
    <source>
        <dbReference type="SMART" id="SM01174"/>
    </source>
</evidence>
<dbReference type="InterPro" id="IPR039785">
    <property type="entry name" value="MINY3/4"/>
</dbReference>
<evidence type="ECO:0000256" key="9">
    <source>
        <dbReference type="SAM" id="MobiDB-lite"/>
    </source>
</evidence>
<evidence type="ECO:0000256" key="5">
    <source>
        <dbReference type="ARBA" id="ARBA00022801"/>
    </source>
</evidence>
<proteinExistence type="inferred from homology"/>
<keyword evidence="4 8" id="KW-0833">Ubl conjugation pathway</keyword>
<feature type="domain" description="Deubiquitinating enzyme MINDY-3/4 conserved" evidence="10">
    <location>
        <begin position="366"/>
        <end position="705"/>
    </location>
</feature>
<comment type="catalytic activity">
    <reaction evidence="1 8">
        <text>Thiol-dependent hydrolysis of ester, thioester, amide, peptide and isopeptide bonds formed by the C-terminal Gly of ubiquitin (a 76-residue protein attached to proteins as an intracellular targeting signal).</text>
        <dbReference type="EC" id="3.4.19.12"/>
    </reaction>
</comment>
<sequence length="710" mass="79371">MVVSVEEVSSSLVREYLSRKGLKRTIACMDEEHPRTEASINNRSHLRQILNIESLYRKNKAQNSPLKTLLEIIVKHHIAGPKSDKISSSDSDPLPSAPAVSSTTSPAVTQTVMTDTKTEDRRAAFVVSKHIKSRSDIEETCPSQPTYTSLLPETDSLSSHNQTGFWTCDSEDHKSHPLLAPVQANESFMRREPEKKTPITESTHRSRTNRIRRGMMAGPIASTPQESNKKRQSRRAEFPQPVLRKQEEYRHSRDGLVVTGSHLKNLESGITEISPADCGRRELQSTTERVQSENSFEKAGQDILKTRKVKTRPNVAALDVSEMVLDDIDDDDDDLRDLSNVSFQRTIAEHSYAGHPMDERTATELKAVLLGSSLNCFSVEWRNQGFAFSETHDLRYGIVQKKGGPCGVLASIQAFVLKKLLFEKIESSSAGLQRLRPSSNTRRNCLVLAAAEILWRAGEEKQATVAISSGRNHFTPTGHYKAEGVLEKITCFTVDSIKDLQLLLEQHIEQFETGALGCILLTISAVLSRSIEKVREDMDMPTNTLIGAHGYCTQELVNLLLCGRAASNVFDNDMELDSGNGNVTLLKGIKSQCEVGLLSLFEHYDICQVGANLKTPNYPIWVVCSESHFSVLFGLQRELLTNPDKGLEFDLYYYDGLANQQEEIRLTVSVGKKAMSCQDVDADLIPPLEHCIRTRWKDAFINWNDTEPIL</sequence>
<comment type="function">
    <text evidence="7">Probable hydrolase that can remove 'Lys-48'-linked conjugated ubiquitin from proteins.</text>
</comment>
<dbReference type="GO" id="GO:0004843">
    <property type="term" value="F:cysteine-type deubiquitinase activity"/>
    <property type="evidence" value="ECO:0007669"/>
    <property type="project" value="UniProtKB-UniRule"/>
</dbReference>
<reference evidence="11" key="3">
    <citation type="submission" date="2025-05" db="UniProtKB">
        <authorList>
            <consortium name="Ensembl"/>
        </authorList>
    </citation>
    <scope>IDENTIFICATION</scope>
</reference>
<evidence type="ECO:0000256" key="8">
    <source>
        <dbReference type="RuleBase" id="RU367088"/>
    </source>
</evidence>
<comment type="function">
    <text evidence="8">Hydrolase that can remove 'Lys-48'-linked conjugated ubiquitin from proteins.</text>
</comment>
<evidence type="ECO:0000313" key="13">
    <source>
        <dbReference type="RefSeq" id="XP_018528756.1"/>
    </source>
</evidence>
<evidence type="ECO:0000256" key="1">
    <source>
        <dbReference type="ARBA" id="ARBA00000707"/>
    </source>
</evidence>
<dbReference type="InterPro" id="IPR025257">
    <property type="entry name" value="MINDY-3/4_CD"/>
</dbReference>
<gene>
    <name evidence="11 13" type="primary">mindy4</name>
</gene>
<dbReference type="Pfam" id="PF13898">
    <property type="entry name" value="MINDY-3_4_CD"/>
    <property type="match status" value="1"/>
</dbReference>
<dbReference type="GeneTree" id="ENSGT00940000159600"/>
<dbReference type="Proteomes" id="UP000314980">
    <property type="component" value="Unassembled WGS sequence"/>
</dbReference>
<evidence type="ECO:0000256" key="6">
    <source>
        <dbReference type="ARBA" id="ARBA00022807"/>
    </source>
</evidence>
<dbReference type="SMART" id="SM01174">
    <property type="entry name" value="DUF4205"/>
    <property type="match status" value="1"/>
</dbReference>